<dbReference type="Proteomes" id="UP000196880">
    <property type="component" value="Unassembled WGS sequence"/>
</dbReference>
<dbReference type="EMBL" id="NAIA01000002">
    <property type="protein sequence ID" value="OWF66150.1"/>
    <property type="molecule type" value="Genomic_DNA"/>
</dbReference>
<feature type="transmembrane region" description="Helical" evidence="1">
    <location>
        <begin position="18"/>
        <end position="35"/>
    </location>
</feature>
<dbReference type="OrthoDB" id="9809813at2"/>
<dbReference type="InterPro" id="IPR003848">
    <property type="entry name" value="DUF218"/>
</dbReference>
<keyword evidence="1" id="KW-0812">Transmembrane</keyword>
<sequence length="266" mass="30012">MDTIFFILSKVVQFCIEPLNWVIVFVCLGLVFLGLRKPHLCKRFLVFALLDLLVVGWLPASELLLRPLEDAVPRTEIGKLSPDDFGGIIILGGAIEGGNIATERGEISIHSSAERVTKAFELIRKYPDLPFIFSGFSGRVTPKGVSEAEAFKQLIKEQGLADRPAYYENQSRNTYENVIFMKPMINEIGQGKARKPWLLITSASHMYRSTLIFHQQGIEVFAVPVDYQTARSPQWTAFDLVDGAQNWNKLTHEYIGLFAYWVTGKI</sequence>
<keyword evidence="1" id="KW-0472">Membrane</keyword>
<reference evidence="3 4" key="1">
    <citation type="submission" date="2017-03" db="EMBL/GenBank/DDBJ databases">
        <title>New species Polynucleobacter sp. MWH-EgelM1-30-B4.</title>
        <authorList>
            <person name="Hahn M.W."/>
        </authorList>
    </citation>
    <scope>NUCLEOTIDE SEQUENCE [LARGE SCALE GENOMIC DNA]</scope>
    <source>
        <strain evidence="3 4">MWH-EgelM1-30-B4</strain>
    </source>
</reference>
<proteinExistence type="predicted"/>
<feature type="domain" description="DUF218" evidence="2">
    <location>
        <begin position="88"/>
        <end position="256"/>
    </location>
</feature>
<evidence type="ECO:0000313" key="3">
    <source>
        <dbReference type="EMBL" id="OWF66150.1"/>
    </source>
</evidence>
<dbReference type="PANTHER" id="PTHR30336:SF4">
    <property type="entry name" value="ENVELOPE BIOGENESIS FACTOR ELYC"/>
    <property type="match status" value="1"/>
</dbReference>
<accession>A0A210RZ21</accession>
<dbReference type="GO" id="GO:0000270">
    <property type="term" value="P:peptidoglycan metabolic process"/>
    <property type="evidence" value="ECO:0007669"/>
    <property type="project" value="TreeGrafter"/>
</dbReference>
<dbReference type="InterPro" id="IPR051599">
    <property type="entry name" value="Cell_Envelope_Assoc"/>
</dbReference>
<evidence type="ECO:0000256" key="1">
    <source>
        <dbReference type="SAM" id="Phobius"/>
    </source>
</evidence>
<dbReference type="CDD" id="cd06259">
    <property type="entry name" value="YdcF-like"/>
    <property type="match status" value="1"/>
</dbReference>
<dbReference type="InterPro" id="IPR014729">
    <property type="entry name" value="Rossmann-like_a/b/a_fold"/>
</dbReference>
<dbReference type="GO" id="GO:0005886">
    <property type="term" value="C:plasma membrane"/>
    <property type="evidence" value="ECO:0007669"/>
    <property type="project" value="TreeGrafter"/>
</dbReference>
<gene>
    <name evidence="3" type="ORF">B6A14_02825</name>
</gene>
<keyword evidence="1" id="KW-1133">Transmembrane helix</keyword>
<evidence type="ECO:0000313" key="4">
    <source>
        <dbReference type="Proteomes" id="UP000196880"/>
    </source>
</evidence>
<dbReference type="GO" id="GO:0043164">
    <property type="term" value="P:Gram-negative-bacterium-type cell wall biogenesis"/>
    <property type="evidence" value="ECO:0007669"/>
    <property type="project" value="TreeGrafter"/>
</dbReference>
<feature type="transmembrane region" description="Helical" evidence="1">
    <location>
        <begin position="44"/>
        <end position="65"/>
    </location>
</feature>
<evidence type="ECO:0000259" key="2">
    <source>
        <dbReference type="Pfam" id="PF02698"/>
    </source>
</evidence>
<comment type="caution">
    <text evidence="3">The sequence shown here is derived from an EMBL/GenBank/DDBJ whole genome shotgun (WGS) entry which is preliminary data.</text>
</comment>
<dbReference type="RefSeq" id="WP_087908949.1">
    <property type="nucleotide sequence ID" value="NZ_NAIA01000002.1"/>
</dbReference>
<organism evidence="3 4">
    <name type="scientific">Polynucleobacter hirudinilacicola</name>
    <dbReference type="NCBI Taxonomy" id="1743166"/>
    <lineage>
        <taxon>Bacteria</taxon>
        <taxon>Pseudomonadati</taxon>
        <taxon>Pseudomonadota</taxon>
        <taxon>Betaproteobacteria</taxon>
        <taxon>Burkholderiales</taxon>
        <taxon>Burkholderiaceae</taxon>
        <taxon>Polynucleobacter</taxon>
    </lineage>
</organism>
<name>A0A210RZ21_9BURK</name>
<keyword evidence="4" id="KW-1185">Reference proteome</keyword>
<dbReference type="Pfam" id="PF02698">
    <property type="entry name" value="DUF218"/>
    <property type="match status" value="1"/>
</dbReference>
<dbReference type="Gene3D" id="3.40.50.620">
    <property type="entry name" value="HUPs"/>
    <property type="match status" value="1"/>
</dbReference>
<protein>
    <recommendedName>
        <fullName evidence="2">DUF218 domain-containing protein</fullName>
    </recommendedName>
</protein>
<dbReference type="AlphaFoldDB" id="A0A210RZ21"/>
<dbReference type="PANTHER" id="PTHR30336">
    <property type="entry name" value="INNER MEMBRANE PROTEIN, PROBABLE PERMEASE"/>
    <property type="match status" value="1"/>
</dbReference>